<dbReference type="RefSeq" id="WP_419189856.1">
    <property type="nucleotide sequence ID" value="NZ_CP036526.1"/>
</dbReference>
<keyword evidence="2 6" id="KW-0808">Transferase</keyword>
<dbReference type="InterPro" id="IPR036477">
    <property type="entry name" value="Formyl_transf_N_sf"/>
</dbReference>
<dbReference type="InterPro" id="IPR004607">
    <property type="entry name" value="GART"/>
</dbReference>
<dbReference type="PANTHER" id="PTHR43369:SF2">
    <property type="entry name" value="PHOSPHORIBOSYLGLYCINAMIDE FORMYLTRANSFERASE"/>
    <property type="match status" value="1"/>
</dbReference>
<comment type="pathway">
    <text evidence="1">Purine metabolism; IMP biosynthesis via de novo pathway; N(2)-formyl-N(1)-(5-phospho-D-ribosyl)glycinamide from N(1)-(5-phospho-D-ribosyl)glycinamide (10-formyl THF route): step 1/1.</text>
</comment>
<dbReference type="AlphaFoldDB" id="A0A517NS65"/>
<name>A0A517NS65_9BACT</name>
<proteinExistence type="predicted"/>
<dbReference type="Pfam" id="PF00551">
    <property type="entry name" value="Formyl_trans_N"/>
    <property type="match status" value="1"/>
</dbReference>
<feature type="domain" description="Formyl transferase N-terminal" evidence="5">
    <location>
        <begin position="7"/>
        <end position="188"/>
    </location>
</feature>
<accession>A0A517NS65</accession>
<protein>
    <recommendedName>
        <fullName evidence="4">Phosphoribosylglycinamide formyltransferase</fullName>
        <ecNumber evidence="4">2.1.2.2</ecNumber>
    </recommendedName>
</protein>
<sequence length="192" mass="20836">MQNLLPIAVFLSGGGRTLENLLTHRDQHGLPIDVRLVISSRSKVRGVEIGRAAGIETRVVRKSDHPSADDYSAAMFDPVRESGAKYVVMAGFLKHVLIPDDFENRVINIHPSLLPAFGGEGMYGGRVHAAAIQRGVTISGCTVHFVDNHYDNGPIILQKTCPVLPGDTPDTLAARVFDCECEALPEAIRTLQ</sequence>
<gene>
    <name evidence="6" type="primary">purN</name>
    <name evidence="6" type="ORF">K239x_18920</name>
</gene>
<dbReference type="GO" id="GO:0006189">
    <property type="term" value="P:'de novo' IMP biosynthetic process"/>
    <property type="evidence" value="ECO:0007669"/>
    <property type="project" value="InterPro"/>
</dbReference>
<organism evidence="6 7">
    <name type="scientific">Stieleria marina</name>
    <dbReference type="NCBI Taxonomy" id="1930275"/>
    <lineage>
        <taxon>Bacteria</taxon>
        <taxon>Pseudomonadati</taxon>
        <taxon>Planctomycetota</taxon>
        <taxon>Planctomycetia</taxon>
        <taxon>Pirellulales</taxon>
        <taxon>Pirellulaceae</taxon>
        <taxon>Stieleria</taxon>
    </lineage>
</organism>
<keyword evidence="3" id="KW-0658">Purine biosynthesis</keyword>
<evidence type="ECO:0000313" key="7">
    <source>
        <dbReference type="Proteomes" id="UP000319817"/>
    </source>
</evidence>
<dbReference type="SUPFAM" id="SSF53328">
    <property type="entry name" value="Formyltransferase"/>
    <property type="match status" value="1"/>
</dbReference>
<evidence type="ECO:0000256" key="4">
    <source>
        <dbReference type="NCBIfam" id="TIGR00639"/>
    </source>
</evidence>
<dbReference type="Gene3D" id="3.40.50.170">
    <property type="entry name" value="Formyl transferase, N-terminal domain"/>
    <property type="match status" value="1"/>
</dbReference>
<keyword evidence="7" id="KW-1185">Reference proteome</keyword>
<dbReference type="NCBIfam" id="TIGR00639">
    <property type="entry name" value="PurN"/>
    <property type="match status" value="1"/>
</dbReference>
<dbReference type="GO" id="GO:0004644">
    <property type="term" value="F:phosphoribosylglycinamide formyltransferase activity"/>
    <property type="evidence" value="ECO:0007669"/>
    <property type="project" value="UniProtKB-UniRule"/>
</dbReference>
<dbReference type="EMBL" id="CP036526">
    <property type="protein sequence ID" value="QDT09939.1"/>
    <property type="molecule type" value="Genomic_DNA"/>
</dbReference>
<dbReference type="CDD" id="cd08645">
    <property type="entry name" value="FMT_core_GART"/>
    <property type="match status" value="1"/>
</dbReference>
<evidence type="ECO:0000256" key="3">
    <source>
        <dbReference type="ARBA" id="ARBA00022755"/>
    </source>
</evidence>
<dbReference type="PANTHER" id="PTHR43369">
    <property type="entry name" value="PHOSPHORIBOSYLGLYCINAMIDE FORMYLTRANSFERASE"/>
    <property type="match status" value="1"/>
</dbReference>
<dbReference type="Proteomes" id="UP000319817">
    <property type="component" value="Chromosome"/>
</dbReference>
<evidence type="ECO:0000259" key="5">
    <source>
        <dbReference type="Pfam" id="PF00551"/>
    </source>
</evidence>
<dbReference type="InterPro" id="IPR002376">
    <property type="entry name" value="Formyl_transf_N"/>
</dbReference>
<dbReference type="GO" id="GO:0005829">
    <property type="term" value="C:cytosol"/>
    <property type="evidence" value="ECO:0007669"/>
    <property type="project" value="TreeGrafter"/>
</dbReference>
<evidence type="ECO:0000256" key="1">
    <source>
        <dbReference type="ARBA" id="ARBA00005054"/>
    </source>
</evidence>
<reference evidence="6 7" key="1">
    <citation type="submission" date="2019-02" db="EMBL/GenBank/DDBJ databases">
        <title>Deep-cultivation of Planctomycetes and their phenomic and genomic characterization uncovers novel biology.</title>
        <authorList>
            <person name="Wiegand S."/>
            <person name="Jogler M."/>
            <person name="Boedeker C."/>
            <person name="Pinto D."/>
            <person name="Vollmers J."/>
            <person name="Rivas-Marin E."/>
            <person name="Kohn T."/>
            <person name="Peeters S.H."/>
            <person name="Heuer A."/>
            <person name="Rast P."/>
            <person name="Oberbeckmann S."/>
            <person name="Bunk B."/>
            <person name="Jeske O."/>
            <person name="Meyerdierks A."/>
            <person name="Storesund J.E."/>
            <person name="Kallscheuer N."/>
            <person name="Luecker S."/>
            <person name="Lage O.M."/>
            <person name="Pohl T."/>
            <person name="Merkel B.J."/>
            <person name="Hornburger P."/>
            <person name="Mueller R.-W."/>
            <person name="Bruemmer F."/>
            <person name="Labrenz M."/>
            <person name="Spormann A.M."/>
            <person name="Op den Camp H."/>
            <person name="Overmann J."/>
            <person name="Amann R."/>
            <person name="Jetten M.S.M."/>
            <person name="Mascher T."/>
            <person name="Medema M.H."/>
            <person name="Devos D.P."/>
            <person name="Kaster A.-K."/>
            <person name="Ovreas L."/>
            <person name="Rohde M."/>
            <person name="Galperin M.Y."/>
            <person name="Jogler C."/>
        </authorList>
    </citation>
    <scope>NUCLEOTIDE SEQUENCE [LARGE SCALE GENOMIC DNA]</scope>
    <source>
        <strain evidence="6 7">K23_9</strain>
    </source>
</reference>
<evidence type="ECO:0000256" key="2">
    <source>
        <dbReference type="ARBA" id="ARBA00022679"/>
    </source>
</evidence>
<dbReference type="EC" id="2.1.2.2" evidence="4"/>
<evidence type="ECO:0000313" key="6">
    <source>
        <dbReference type="EMBL" id="QDT09939.1"/>
    </source>
</evidence>